<protein>
    <submittedName>
        <fullName evidence="1">Uncharacterized protein</fullName>
    </submittedName>
</protein>
<evidence type="ECO:0000313" key="2">
    <source>
        <dbReference type="Proteomes" id="UP000541444"/>
    </source>
</evidence>
<dbReference type="EMBL" id="JACGCM010000671">
    <property type="protein sequence ID" value="KAF6168910.1"/>
    <property type="molecule type" value="Genomic_DNA"/>
</dbReference>
<dbReference type="Proteomes" id="UP000541444">
    <property type="component" value="Unassembled WGS sequence"/>
</dbReference>
<accession>A0A7J7NPD4</accession>
<proteinExistence type="predicted"/>
<keyword evidence="2" id="KW-1185">Reference proteome</keyword>
<dbReference type="AlphaFoldDB" id="A0A7J7NPD4"/>
<organism evidence="1 2">
    <name type="scientific">Kingdonia uniflora</name>
    <dbReference type="NCBI Taxonomy" id="39325"/>
    <lineage>
        <taxon>Eukaryota</taxon>
        <taxon>Viridiplantae</taxon>
        <taxon>Streptophyta</taxon>
        <taxon>Embryophyta</taxon>
        <taxon>Tracheophyta</taxon>
        <taxon>Spermatophyta</taxon>
        <taxon>Magnoliopsida</taxon>
        <taxon>Ranunculales</taxon>
        <taxon>Circaeasteraceae</taxon>
        <taxon>Kingdonia</taxon>
    </lineage>
</organism>
<sequence length="81" mass="8855">MRSWPDMSAPSGSIAGFGYPRHQSFNYLQVLGNATGSISLKLGESQSSQVLANATRSISSILSESQSSQERCYLQEEFHVL</sequence>
<name>A0A7J7NPD4_9MAGN</name>
<gene>
    <name evidence="1" type="ORF">GIB67_038407</name>
</gene>
<comment type="caution">
    <text evidence="1">The sequence shown here is derived from an EMBL/GenBank/DDBJ whole genome shotgun (WGS) entry which is preliminary data.</text>
</comment>
<reference evidence="1 2" key="1">
    <citation type="journal article" date="2020" name="IScience">
        <title>Genome Sequencing of the Endangered Kingdonia uniflora (Circaeasteraceae, Ranunculales) Reveals Potential Mechanisms of Evolutionary Specialization.</title>
        <authorList>
            <person name="Sun Y."/>
            <person name="Deng T."/>
            <person name="Zhang A."/>
            <person name="Moore M.J."/>
            <person name="Landis J.B."/>
            <person name="Lin N."/>
            <person name="Zhang H."/>
            <person name="Zhang X."/>
            <person name="Huang J."/>
            <person name="Zhang X."/>
            <person name="Sun H."/>
            <person name="Wang H."/>
        </authorList>
    </citation>
    <scope>NUCLEOTIDE SEQUENCE [LARGE SCALE GENOMIC DNA]</scope>
    <source>
        <strain evidence="1">TB1705</strain>
        <tissue evidence="1">Leaf</tissue>
    </source>
</reference>
<evidence type="ECO:0000313" key="1">
    <source>
        <dbReference type="EMBL" id="KAF6168910.1"/>
    </source>
</evidence>